<dbReference type="PaxDb" id="3218-PP1S233_75V6.1"/>
<accession>A0A2K1IDH6</accession>
<evidence type="ECO:0000313" key="4">
    <source>
        <dbReference type="Proteomes" id="UP000006727"/>
    </source>
</evidence>
<dbReference type="AlphaFoldDB" id="A0A2K1IDH6"/>
<organism evidence="2">
    <name type="scientific">Physcomitrium patens</name>
    <name type="common">Spreading-leaved earth moss</name>
    <name type="synonym">Physcomitrella patens</name>
    <dbReference type="NCBI Taxonomy" id="3218"/>
    <lineage>
        <taxon>Eukaryota</taxon>
        <taxon>Viridiplantae</taxon>
        <taxon>Streptophyta</taxon>
        <taxon>Embryophyta</taxon>
        <taxon>Bryophyta</taxon>
        <taxon>Bryophytina</taxon>
        <taxon>Bryopsida</taxon>
        <taxon>Funariidae</taxon>
        <taxon>Funariales</taxon>
        <taxon>Funariaceae</taxon>
        <taxon>Physcomitrium</taxon>
    </lineage>
</organism>
<dbReference type="Gramene" id="Pp3c25_2230V3.1">
    <property type="protein sequence ID" value="Pp3c25_2230V3.1"/>
    <property type="gene ID" value="Pp3c25_2230"/>
</dbReference>
<dbReference type="RefSeq" id="XP_073387292.1">
    <property type="nucleotide sequence ID" value="XM_073531191.1"/>
</dbReference>
<dbReference type="RefSeq" id="XP_073387293.1">
    <property type="nucleotide sequence ID" value="XM_073531192.1"/>
</dbReference>
<dbReference type="RefSeq" id="XP_073387297.1">
    <property type="nucleotide sequence ID" value="XM_073531196.1"/>
</dbReference>
<gene>
    <name evidence="3" type="primary">LOC112277107</name>
    <name evidence="2" type="ORF">PHYPA_029483</name>
</gene>
<sequence length="990" mass="108680">MGNPSPGPAVQSTMSLSKGTHRRTHSVGDKSNSIGKLFPGTPSPITFDEKSNPAFLGGKKMRTRSSCGSSEVFTEDLELYGASLLTAVAVKTPLSSTSIGGHKWVKSGSVTPEAAGPPKTKEICTPSSRSESNQAVGRIAISLFRSPRKLERSVSLSRVPHRIMSDADIVLRYRDEVDELEREDFRRSVDSRLQALVGSDCHFGRKSCSVLLDKKMESSDSYEESCDSVPIIPVGNPSLGSMVSSVASRPEDEHLCVDAAHFPVITIYPVDLETANLLHADQVTVRSLDMEFNPKGVSRMSSFSNGTSTHLPALSKSDLMGLDAACDELLLLELQNRSMSSTLVEIPDPIINHVKDKEVTLTLTSLTKDSVGTQGNEANQNNRAISSSNEGTGTLLTEAVFLSSRLGDTKFMLEKPKSIVTDEHQSKDVEEILLRREKEVTLSITFNDPDSCRRKSTGSAPGRRDKARTLAEKRKNLLKRRRSVSASDLGALLVKVVCLTESEPPEKRAFTAPEPELSRIDFSQSIDQLQRLSICPRQGAQAEITEKNIDTEAVDMDVEYEDCSTELTASDTDSYTDNVNVRSSSGDKVVKQPSEEKLQVVDCGSINSYNEHDKQEVTLEATVICDPYSENENGPELITPDNLKELEVQSERFLDARDLSLDHTSSHRTETSCGSEQEWDEACSKEMVNNQETLTENASLDAHGVLNVERFGDSHRISKLSSHGSTSHDLDSSTDLNCVGLQAIRSGDTLEVKTETEHIIKRPLFLLDENENMITRERAQSFASKLQVLPRQSLDDYRSPPSAISILANPSFSSSHQDRLWEEQAEAYSSGGHGTPSQEYDARAISNDFDVHSLSLGGTCNSDDQIHSCATSLRKDKERDYSSGSAASGFMSDSALISNGRRRLGLGKSKVRPRTPLRALMAQELDSKAGSTSGHRLPERGHHFLHHLMSRIRGSRNSSKLPSLRSSNAVPKRRSTIWSSCICFSRTQVV</sequence>
<dbReference type="EMBL" id="ABEU02000025">
    <property type="protein sequence ID" value="PNR27331.1"/>
    <property type="molecule type" value="Genomic_DNA"/>
</dbReference>
<dbReference type="RefSeq" id="XP_073387295.1">
    <property type="nucleotide sequence ID" value="XM_073531194.1"/>
</dbReference>
<feature type="region of interest" description="Disordered" evidence="1">
    <location>
        <begin position="1"/>
        <end position="50"/>
    </location>
</feature>
<dbReference type="RefSeq" id="XP_073387291.1">
    <property type="nucleotide sequence ID" value="XM_073531190.1"/>
</dbReference>
<dbReference type="EnsemblPlants" id="Pp3c25_2230V3.1">
    <property type="protein sequence ID" value="Pp3c25_2230V3.1"/>
    <property type="gene ID" value="Pp3c25_2230"/>
</dbReference>
<dbReference type="RefSeq" id="XP_073387299.1">
    <property type="nucleotide sequence ID" value="XM_073531198.1"/>
</dbReference>
<reference evidence="2 4" key="2">
    <citation type="journal article" date="2018" name="Plant J.">
        <title>The Physcomitrella patens chromosome-scale assembly reveals moss genome structure and evolution.</title>
        <authorList>
            <person name="Lang D."/>
            <person name="Ullrich K.K."/>
            <person name="Murat F."/>
            <person name="Fuchs J."/>
            <person name="Jenkins J."/>
            <person name="Haas F.B."/>
            <person name="Piednoel M."/>
            <person name="Gundlach H."/>
            <person name="Van Bel M."/>
            <person name="Meyberg R."/>
            <person name="Vives C."/>
            <person name="Morata J."/>
            <person name="Symeonidi A."/>
            <person name="Hiss M."/>
            <person name="Muchero W."/>
            <person name="Kamisugi Y."/>
            <person name="Saleh O."/>
            <person name="Blanc G."/>
            <person name="Decker E.L."/>
            <person name="van Gessel N."/>
            <person name="Grimwood J."/>
            <person name="Hayes R.D."/>
            <person name="Graham S.W."/>
            <person name="Gunter L.E."/>
            <person name="McDaniel S.F."/>
            <person name="Hoernstein S.N.W."/>
            <person name="Larsson A."/>
            <person name="Li F.W."/>
            <person name="Perroud P.F."/>
            <person name="Phillips J."/>
            <person name="Ranjan P."/>
            <person name="Rokshar D.S."/>
            <person name="Rothfels C.J."/>
            <person name="Schneider L."/>
            <person name="Shu S."/>
            <person name="Stevenson D.W."/>
            <person name="Thummler F."/>
            <person name="Tillich M."/>
            <person name="Villarreal Aguilar J.C."/>
            <person name="Widiez T."/>
            <person name="Wong G.K."/>
            <person name="Wymore A."/>
            <person name="Zhang Y."/>
            <person name="Zimmer A.D."/>
            <person name="Quatrano R.S."/>
            <person name="Mayer K.F.X."/>
            <person name="Goodstein D."/>
            <person name="Casacuberta J.M."/>
            <person name="Vandepoele K."/>
            <person name="Reski R."/>
            <person name="Cuming A.C."/>
            <person name="Tuskan G.A."/>
            <person name="Maumus F."/>
            <person name="Salse J."/>
            <person name="Schmutz J."/>
            <person name="Rensing S.A."/>
        </authorList>
    </citation>
    <scope>NUCLEOTIDE SEQUENCE [LARGE SCALE GENOMIC DNA]</scope>
    <source>
        <strain evidence="3 4">cv. Gransden 2004</strain>
    </source>
</reference>
<name>A0A2K1IDH6_PHYPA</name>
<dbReference type="RefSeq" id="XP_073387300.1">
    <property type="nucleotide sequence ID" value="XM_073531199.1"/>
</dbReference>
<dbReference type="RefSeq" id="XP_073387298.1">
    <property type="nucleotide sequence ID" value="XM_073531197.1"/>
</dbReference>
<evidence type="ECO:0000256" key="1">
    <source>
        <dbReference type="SAM" id="MobiDB-lite"/>
    </source>
</evidence>
<dbReference type="RefSeq" id="XP_073387302.1">
    <property type="nucleotide sequence ID" value="XM_073531201.1"/>
</dbReference>
<evidence type="ECO:0000313" key="3">
    <source>
        <dbReference type="EnsemblPlants" id="Pp3c25_2230V3.1"/>
    </source>
</evidence>
<protein>
    <submittedName>
        <fullName evidence="2 3">Uncharacterized protein</fullName>
    </submittedName>
</protein>
<evidence type="ECO:0000313" key="2">
    <source>
        <dbReference type="EMBL" id="PNR27331.1"/>
    </source>
</evidence>
<dbReference type="Proteomes" id="UP000006727">
    <property type="component" value="Chromosome 25"/>
</dbReference>
<reference evidence="2 4" key="1">
    <citation type="journal article" date="2008" name="Science">
        <title>The Physcomitrella genome reveals evolutionary insights into the conquest of land by plants.</title>
        <authorList>
            <person name="Rensing S."/>
            <person name="Lang D."/>
            <person name="Zimmer A."/>
            <person name="Terry A."/>
            <person name="Salamov A."/>
            <person name="Shapiro H."/>
            <person name="Nishiyama T."/>
            <person name="Perroud P.-F."/>
            <person name="Lindquist E."/>
            <person name="Kamisugi Y."/>
            <person name="Tanahashi T."/>
            <person name="Sakakibara K."/>
            <person name="Fujita T."/>
            <person name="Oishi K."/>
            <person name="Shin-I T."/>
            <person name="Kuroki Y."/>
            <person name="Toyoda A."/>
            <person name="Suzuki Y."/>
            <person name="Hashimoto A."/>
            <person name="Yamaguchi K."/>
            <person name="Sugano A."/>
            <person name="Kohara Y."/>
            <person name="Fujiyama A."/>
            <person name="Anterola A."/>
            <person name="Aoki S."/>
            <person name="Ashton N."/>
            <person name="Barbazuk W.B."/>
            <person name="Barker E."/>
            <person name="Bennetzen J."/>
            <person name="Bezanilla M."/>
            <person name="Blankenship R."/>
            <person name="Cho S.H."/>
            <person name="Dutcher S."/>
            <person name="Estelle M."/>
            <person name="Fawcett J.A."/>
            <person name="Gundlach H."/>
            <person name="Hanada K."/>
            <person name="Heyl A."/>
            <person name="Hicks K.A."/>
            <person name="Hugh J."/>
            <person name="Lohr M."/>
            <person name="Mayer K."/>
            <person name="Melkozernov A."/>
            <person name="Murata T."/>
            <person name="Nelson D."/>
            <person name="Pils B."/>
            <person name="Prigge M."/>
            <person name="Reiss B."/>
            <person name="Renner T."/>
            <person name="Rombauts S."/>
            <person name="Rushton P."/>
            <person name="Sanderfoot A."/>
            <person name="Schween G."/>
            <person name="Shiu S.-H."/>
            <person name="Stueber K."/>
            <person name="Theodoulou F.L."/>
            <person name="Tu H."/>
            <person name="Van de Peer Y."/>
            <person name="Verrier P.J."/>
            <person name="Waters E."/>
            <person name="Wood A."/>
            <person name="Yang L."/>
            <person name="Cove D."/>
            <person name="Cuming A."/>
            <person name="Hasebe M."/>
            <person name="Lucas S."/>
            <person name="Mishler D.B."/>
            <person name="Reski R."/>
            <person name="Grigoriev I."/>
            <person name="Quatrano R.S."/>
            <person name="Boore J.L."/>
        </authorList>
    </citation>
    <scope>NUCLEOTIDE SEQUENCE [LARGE SCALE GENOMIC DNA]</scope>
    <source>
        <strain evidence="3 4">cv. Gransden 2004</strain>
    </source>
</reference>
<dbReference type="RefSeq" id="XP_073387296.1">
    <property type="nucleotide sequence ID" value="XM_073531195.1"/>
</dbReference>
<dbReference type="GeneID" id="112277107"/>
<keyword evidence="4" id="KW-1185">Reference proteome</keyword>
<reference evidence="3" key="3">
    <citation type="submission" date="2020-12" db="UniProtKB">
        <authorList>
            <consortium name="EnsemblPlants"/>
        </authorList>
    </citation>
    <scope>IDENTIFICATION</scope>
</reference>
<dbReference type="RefSeq" id="XP_073387294.1">
    <property type="nucleotide sequence ID" value="XM_073531193.1"/>
</dbReference>
<feature type="region of interest" description="Disordered" evidence="1">
    <location>
        <begin position="109"/>
        <end position="129"/>
    </location>
</feature>
<proteinExistence type="predicted"/>